<evidence type="ECO:0000313" key="3">
    <source>
        <dbReference type="Proteomes" id="UP000238739"/>
    </source>
</evidence>
<proteinExistence type="predicted"/>
<dbReference type="Gene3D" id="3.40.50.1820">
    <property type="entry name" value="alpha/beta hydrolase"/>
    <property type="match status" value="1"/>
</dbReference>
<organism evidence="2 3">
    <name type="scientific">Latilactobacillus fuchuensis</name>
    <dbReference type="NCBI Taxonomy" id="164393"/>
    <lineage>
        <taxon>Bacteria</taxon>
        <taxon>Bacillati</taxon>
        <taxon>Bacillota</taxon>
        <taxon>Bacilli</taxon>
        <taxon>Lactobacillales</taxon>
        <taxon>Lactobacillaceae</taxon>
        <taxon>Latilactobacillus</taxon>
    </lineage>
</organism>
<dbReference type="InterPro" id="IPR029058">
    <property type="entry name" value="AB_hydrolase_fold"/>
</dbReference>
<dbReference type="EMBL" id="OGVC01000025">
    <property type="protein sequence ID" value="SPC39161.1"/>
    <property type="molecule type" value="Genomic_DNA"/>
</dbReference>
<dbReference type="AlphaFoldDB" id="A0A2N9DWV8"/>
<feature type="domain" description="Fungal lipase-type" evidence="1">
    <location>
        <begin position="138"/>
        <end position="169"/>
    </location>
</feature>
<protein>
    <recommendedName>
        <fullName evidence="1">Fungal lipase-type domain-containing protein</fullName>
    </recommendedName>
</protein>
<dbReference type="SUPFAM" id="SSF53474">
    <property type="entry name" value="alpha/beta-Hydrolases"/>
    <property type="match status" value="1"/>
</dbReference>
<name>A0A2N9DWV8_9LACO</name>
<sequence>MTTTKQYASLDNIVYDADALKLKKPIRSGKFVYENYPKNGGQKYQVLKTVDTNDTKNSHGYDTNGFQGMAVAPIDQNGNVDYTQITVAYAGTNFSDRKDVAEDLQGIGAGNRKNLMLTNEKSQKYITASQFDSALKFYQQVQTKYPNATLDTTGHSLGGAIALLVGSHYHVSATVFSAPDPWNAMTNTERLWALAHPESLRNYRHQGDLWSETDSKTLGIDGFTGKTVWCQTTASGMLKNHNTHMLSTFKFNQKGQAKQLKAQMENDIDLLDEKQSAIKKLVKSLKKSGGTFTHAEKIAVDAVEAIAMADSLNRIAGDGIGQIIKQYHAAIEEFEPLWQQTIKSAALIGAHLSDNEVIQALEAGGVRRQTVVDEPTQKLTAKIDQAQAVGQEYLALSANIKLVVDRMMATDQELAGMFS</sequence>
<evidence type="ECO:0000259" key="1">
    <source>
        <dbReference type="Pfam" id="PF01764"/>
    </source>
</evidence>
<dbReference type="Pfam" id="PF01764">
    <property type="entry name" value="Lipase_3"/>
    <property type="match status" value="1"/>
</dbReference>
<dbReference type="GO" id="GO:0006629">
    <property type="term" value="P:lipid metabolic process"/>
    <property type="evidence" value="ECO:0007669"/>
    <property type="project" value="InterPro"/>
</dbReference>
<keyword evidence="3" id="KW-1185">Reference proteome</keyword>
<dbReference type="Proteomes" id="UP000238739">
    <property type="component" value="Unassembled WGS sequence"/>
</dbReference>
<comment type="caution">
    <text evidence="2">The sequence shown here is derived from an EMBL/GenBank/DDBJ whole genome shotgun (WGS) entry which is preliminary data.</text>
</comment>
<dbReference type="InterPro" id="IPR002921">
    <property type="entry name" value="Fungal_lipase-type"/>
</dbReference>
<dbReference type="RefSeq" id="WP_106483397.1">
    <property type="nucleotide sequence ID" value="NZ_LT984417.1"/>
</dbReference>
<accession>A0A2N9DWV8</accession>
<gene>
    <name evidence="2" type="ORF">LFUMFP_310198</name>
</gene>
<reference evidence="2" key="1">
    <citation type="submission" date="2018-01" db="EMBL/GenBank/DDBJ databases">
        <authorList>
            <person name="Chaillou S."/>
        </authorList>
    </citation>
    <scope>NUCLEOTIDE SEQUENCE [LARGE SCALE GENOMIC DNA]</scope>
    <source>
        <strain evidence="2">MFPC41A2801</strain>
    </source>
</reference>
<evidence type="ECO:0000313" key="2">
    <source>
        <dbReference type="EMBL" id="SPC39161.1"/>
    </source>
</evidence>